<protein>
    <submittedName>
        <fullName evidence="3">Type I secretion outer membrane protein TolC family</fullName>
    </submittedName>
</protein>
<dbReference type="Pfam" id="PF02321">
    <property type="entry name" value="OEP"/>
    <property type="match status" value="2"/>
</dbReference>
<keyword evidence="2" id="KW-0472">Membrane</keyword>
<dbReference type="Gene3D" id="2.20.200.10">
    <property type="entry name" value="Outer membrane efflux proteins (OEP)"/>
    <property type="match status" value="1"/>
</dbReference>
<dbReference type="Proteomes" id="UP000006798">
    <property type="component" value="Plasmid pBB1"/>
</dbReference>
<sequence>MPTYTSRRRRGSCWVGAACLAASLAGCLPASQYLTPAVEIPTQWNQYGDGGDAQTRTRELGAGAPSETGPYDWWRAFGDANLDQLVEDVLVVNSQLAAAAIRIHQARLQAGIAASNAYPRISSGLGLNAGRETGSLRVQGDYSVSLSYELDLWGKLAAERDAARWAARAAEAEREAIRMTLIGDTAKHYWQIGYLNHELVRNEADIANAQRTLAIVRGRHEAGAAHGLDVVRAEQGVATLEALRLNLLAQRTRHRNDLAILLDRPPQGWLHEPGHLPEGHLPGVPDSLPADLLSRRPDLRKAEFELRRLLARINQARAELYPTFSLAGKAGRSSASLVGLLSNPIDGIGLGVVLPLLDWGMRQRGVEVSRDEYEANVAEFRKTWYTALAEVDSALSGRWQLEQQKSLHALSLERAQRAEGLARARFVAGLSDVQPWLDEQKQVRQLQGACAKNRLDRLNNMVTLYKALGGGA</sequence>
<comment type="subcellular location">
    <subcellularLocation>
        <location evidence="2">Cell membrane</location>
        <topology evidence="2">Lipid-anchor</topology>
    </subcellularLocation>
</comment>
<keyword evidence="2" id="KW-1134">Transmembrane beta strand</keyword>
<dbReference type="SUPFAM" id="SSF56954">
    <property type="entry name" value="Outer membrane efflux proteins (OEP)"/>
    <property type="match status" value="1"/>
</dbReference>
<dbReference type="GO" id="GO:0015562">
    <property type="term" value="F:efflux transmembrane transporter activity"/>
    <property type="evidence" value="ECO:0007669"/>
    <property type="project" value="InterPro"/>
</dbReference>
<dbReference type="NCBIfam" id="TIGR01845">
    <property type="entry name" value="outer_NodT"/>
    <property type="match status" value="1"/>
</dbReference>
<dbReference type="InterPro" id="IPR010131">
    <property type="entry name" value="MdtP/NodT-like"/>
</dbReference>
<proteinExistence type="inferred from homology"/>
<dbReference type="GO" id="GO:0005886">
    <property type="term" value="C:plasma membrane"/>
    <property type="evidence" value="ECO:0007669"/>
    <property type="project" value="UniProtKB-SubCell"/>
</dbReference>
<name>F8GW51_CUPNN</name>
<keyword evidence="2" id="KW-0564">Palmitate</keyword>
<feature type="chain" id="PRO_5001438823" evidence="2">
    <location>
        <begin position="31"/>
        <end position="472"/>
    </location>
</feature>
<gene>
    <name evidence="3" type="ordered locus">CNE_BB1p13410</name>
</gene>
<accession>F8GW51</accession>
<keyword evidence="2" id="KW-0812">Transmembrane</keyword>
<evidence type="ECO:0000313" key="3">
    <source>
        <dbReference type="EMBL" id="AEI82740.1"/>
    </source>
</evidence>
<keyword evidence="3" id="KW-0614">Plasmid</keyword>
<dbReference type="InterPro" id="IPR003423">
    <property type="entry name" value="OMP_efflux"/>
</dbReference>
<geneLocation type="plasmid" evidence="3 4">
    <name>pBB1</name>
</geneLocation>
<dbReference type="PANTHER" id="PTHR30203">
    <property type="entry name" value="OUTER MEMBRANE CATION EFFLUX PROTEIN"/>
    <property type="match status" value="1"/>
</dbReference>
<evidence type="ECO:0000256" key="1">
    <source>
        <dbReference type="ARBA" id="ARBA00007613"/>
    </source>
</evidence>
<dbReference type="Gene3D" id="1.20.1600.10">
    <property type="entry name" value="Outer membrane efflux proteins (OEP)"/>
    <property type="match status" value="1"/>
</dbReference>
<comment type="similarity">
    <text evidence="1 2">Belongs to the outer membrane factor (OMF) (TC 1.B.17) family.</text>
</comment>
<dbReference type="PROSITE" id="PS51257">
    <property type="entry name" value="PROKAR_LIPOPROTEIN"/>
    <property type="match status" value="1"/>
</dbReference>
<evidence type="ECO:0000256" key="2">
    <source>
        <dbReference type="RuleBase" id="RU362097"/>
    </source>
</evidence>
<dbReference type="KEGG" id="cnc:CNE_BB1p13410"/>
<organism evidence="3 4">
    <name type="scientific">Cupriavidus necator (strain ATCC 43291 / DSM 13513 / CCUG 52238 / LMG 8453 / N-1)</name>
    <name type="common">Ralstonia eutropha</name>
    <dbReference type="NCBI Taxonomy" id="1042878"/>
    <lineage>
        <taxon>Bacteria</taxon>
        <taxon>Pseudomonadati</taxon>
        <taxon>Pseudomonadota</taxon>
        <taxon>Betaproteobacteria</taxon>
        <taxon>Burkholderiales</taxon>
        <taxon>Burkholderiaceae</taxon>
        <taxon>Cupriavidus</taxon>
    </lineage>
</organism>
<dbReference type="AlphaFoldDB" id="F8GW51"/>
<dbReference type="EMBL" id="CP002879">
    <property type="protein sequence ID" value="AEI82740.1"/>
    <property type="molecule type" value="Genomic_DNA"/>
</dbReference>
<keyword evidence="2" id="KW-0732">Signal</keyword>
<dbReference type="PANTHER" id="PTHR30203:SF32">
    <property type="entry name" value="CATION EFFLUX SYSTEM PROTEIN CUSC"/>
    <property type="match status" value="1"/>
</dbReference>
<reference evidence="3 4" key="1">
    <citation type="journal article" date="2011" name="J. Bacteriol.">
        <title>Complete genome sequence of the type strain Cupriavidus necator N-1.</title>
        <authorList>
            <person name="Poehlein A."/>
            <person name="Kusian B."/>
            <person name="Friedrich B."/>
            <person name="Daniel R."/>
            <person name="Bowien B."/>
        </authorList>
    </citation>
    <scope>NUCLEOTIDE SEQUENCE [LARGE SCALE GENOMIC DNA]</scope>
    <source>
        <strain evidence="4">ATCC 43291 / DSM 13513 / CCUG 52238 / LMG 8453 / N-1</strain>
        <plasmid evidence="3 4">pBB1</plasmid>
    </source>
</reference>
<evidence type="ECO:0000313" key="4">
    <source>
        <dbReference type="Proteomes" id="UP000006798"/>
    </source>
</evidence>
<feature type="signal peptide" evidence="2">
    <location>
        <begin position="1"/>
        <end position="30"/>
    </location>
</feature>
<dbReference type="HOGENOM" id="CLU_012817_13_1_4"/>
<keyword evidence="2" id="KW-0449">Lipoprotein</keyword>